<dbReference type="EMBL" id="CP051775">
    <property type="protein sequence ID" value="QJE72334.1"/>
    <property type="molecule type" value="Genomic_DNA"/>
</dbReference>
<accession>A0A858R4L9</accession>
<reference evidence="2" key="1">
    <citation type="submission" date="2020-04" db="EMBL/GenBank/DDBJ databases">
        <title>A desert anoxygenic phototrophic bacterium fixes CO2 using RubisCO under aerobic conditions.</title>
        <authorList>
            <person name="Tang K."/>
        </authorList>
    </citation>
    <scope>NUCLEOTIDE SEQUENCE [LARGE SCALE GENOMIC DNA]</scope>
    <source>
        <strain evidence="2">MIMtkB3</strain>
    </source>
</reference>
<sequence>MFLLEETNLAAARGDLLAWAGGGVVWGMVTDMVMGQPLGLLLGATLALLLRRMLRVIVEF</sequence>
<protein>
    <submittedName>
        <fullName evidence="2">Uncharacterized protein</fullName>
    </submittedName>
</protein>
<evidence type="ECO:0000313" key="3">
    <source>
        <dbReference type="Proteomes" id="UP000501891"/>
    </source>
</evidence>
<organism evidence="2 3">
    <name type="scientific">Aerophototrophica crusticola</name>
    <dbReference type="NCBI Taxonomy" id="1709002"/>
    <lineage>
        <taxon>Bacteria</taxon>
        <taxon>Pseudomonadati</taxon>
        <taxon>Pseudomonadota</taxon>
        <taxon>Alphaproteobacteria</taxon>
        <taxon>Rhodospirillales</taxon>
        <taxon>Rhodospirillaceae</taxon>
        <taxon>Aerophototrophica</taxon>
    </lineage>
</organism>
<gene>
    <name evidence="2" type="ORF">HHL28_03780</name>
</gene>
<keyword evidence="1" id="KW-1133">Transmembrane helix</keyword>
<keyword evidence="1" id="KW-0812">Transmembrane</keyword>
<feature type="transmembrane region" description="Helical" evidence="1">
    <location>
        <begin position="24"/>
        <end position="50"/>
    </location>
</feature>
<dbReference type="AlphaFoldDB" id="A0A858R4L9"/>
<dbReference type="Proteomes" id="UP000501891">
    <property type="component" value="Chromosome"/>
</dbReference>
<evidence type="ECO:0000313" key="2">
    <source>
        <dbReference type="EMBL" id="QJE72334.1"/>
    </source>
</evidence>
<keyword evidence="1" id="KW-0472">Membrane</keyword>
<name>A0A858R4L9_9PROT</name>
<evidence type="ECO:0000256" key="1">
    <source>
        <dbReference type="SAM" id="Phobius"/>
    </source>
</evidence>
<keyword evidence="3" id="KW-1185">Reference proteome</keyword>
<dbReference type="KEGG" id="acru:HHL28_03780"/>
<proteinExistence type="predicted"/>